<name>A0A0U0TLM5_MYCTX</name>
<dbReference type="AlphaFoldDB" id="A0A0U0TLM5"/>
<reference evidence="2" key="1">
    <citation type="submission" date="2015-03" db="EMBL/GenBank/DDBJ databases">
        <authorList>
            <consortium name="Pathogen Informatics"/>
        </authorList>
    </citation>
    <scope>NUCLEOTIDE SEQUENCE [LARGE SCALE GENOMIC DNA]</scope>
    <source>
        <strain evidence="2">K00500041</strain>
    </source>
</reference>
<dbReference type="EMBL" id="CSAE01000324">
    <property type="protein sequence ID" value="COW10545.1"/>
    <property type="molecule type" value="Genomic_DNA"/>
</dbReference>
<evidence type="ECO:0000313" key="2">
    <source>
        <dbReference type="Proteomes" id="UP000038802"/>
    </source>
</evidence>
<protein>
    <submittedName>
        <fullName evidence="1">Uncharacterized protein</fullName>
    </submittedName>
</protein>
<gene>
    <name evidence="1" type="ORF">ERS007703_02773</name>
</gene>
<sequence>MAQSLPWRAKETRPSWFRRHIPVRGVAVKSSRSGEVSDMIS</sequence>
<organism evidence="1 2">
    <name type="scientific">Mycobacterium tuberculosis</name>
    <dbReference type="NCBI Taxonomy" id="1773"/>
    <lineage>
        <taxon>Bacteria</taxon>
        <taxon>Bacillati</taxon>
        <taxon>Actinomycetota</taxon>
        <taxon>Actinomycetes</taxon>
        <taxon>Mycobacteriales</taxon>
        <taxon>Mycobacteriaceae</taxon>
        <taxon>Mycobacterium</taxon>
        <taxon>Mycobacterium tuberculosis complex</taxon>
    </lineage>
</organism>
<proteinExistence type="predicted"/>
<dbReference type="Proteomes" id="UP000038802">
    <property type="component" value="Unassembled WGS sequence"/>
</dbReference>
<evidence type="ECO:0000313" key="1">
    <source>
        <dbReference type="EMBL" id="COW10545.1"/>
    </source>
</evidence>
<accession>A0A0U0TLM5</accession>